<dbReference type="InterPro" id="IPR035093">
    <property type="entry name" value="RelE/ParE_toxin_dom_sf"/>
</dbReference>
<dbReference type="NCBIfam" id="TIGR02385">
    <property type="entry name" value="RelE_StbE"/>
    <property type="match status" value="1"/>
</dbReference>
<dbReference type="Proteomes" id="UP000249396">
    <property type="component" value="Unassembled WGS sequence"/>
</dbReference>
<evidence type="ECO:0000313" key="3">
    <source>
        <dbReference type="EMBL" id="PZN73294.1"/>
    </source>
</evidence>
<evidence type="ECO:0000256" key="1">
    <source>
        <dbReference type="ARBA" id="ARBA00006226"/>
    </source>
</evidence>
<dbReference type="PANTHER" id="PTHR35601:SF1">
    <property type="entry name" value="TOXIN RELE"/>
    <property type="match status" value="1"/>
</dbReference>
<keyword evidence="2" id="KW-1277">Toxin-antitoxin system</keyword>
<sequence length="86" mass="10007">MASYKLIWKRSAEKELRRIPQDAIARLLALAESLTDNPLPTGYKKLVGTEETYRVRSGDYRLVYEVRDKQLIIEIIRVGHRGSVYQ</sequence>
<proteinExistence type="inferred from homology"/>
<name>A0A2W4SKB2_9GAMM</name>
<organism evidence="3 4">
    <name type="scientific">Candidatus Methylumidiphilus alinenensis</name>
    <dbReference type="NCBI Taxonomy" id="2202197"/>
    <lineage>
        <taxon>Bacteria</taxon>
        <taxon>Pseudomonadati</taxon>
        <taxon>Pseudomonadota</taxon>
        <taxon>Gammaproteobacteria</taxon>
        <taxon>Methylococcales</taxon>
        <taxon>Candidatus Methylumidiphilus</taxon>
    </lineage>
</organism>
<comment type="similarity">
    <text evidence="1">Belongs to the RelE toxin family.</text>
</comment>
<dbReference type="InterPro" id="IPR007712">
    <property type="entry name" value="RelE/ParE_toxin"/>
</dbReference>
<comment type="caution">
    <text evidence="3">The sequence shown here is derived from an EMBL/GenBank/DDBJ whole genome shotgun (WGS) entry which is preliminary data.</text>
</comment>
<evidence type="ECO:0000256" key="2">
    <source>
        <dbReference type="ARBA" id="ARBA00022649"/>
    </source>
</evidence>
<accession>A0A2W4SKB2</accession>
<evidence type="ECO:0000313" key="4">
    <source>
        <dbReference type="Proteomes" id="UP000249396"/>
    </source>
</evidence>
<dbReference type="Pfam" id="PF05016">
    <property type="entry name" value="ParE_toxin"/>
    <property type="match status" value="1"/>
</dbReference>
<dbReference type="SUPFAM" id="SSF143011">
    <property type="entry name" value="RelE-like"/>
    <property type="match status" value="1"/>
</dbReference>
<reference evidence="3 4" key="1">
    <citation type="journal article" date="2018" name="Aquat. Microb. Ecol.">
        <title>Gammaproteobacterial methanotrophs dominate.</title>
        <authorList>
            <person name="Rissanen A.J."/>
            <person name="Saarenheimo J."/>
            <person name="Tiirola M."/>
            <person name="Peura S."/>
            <person name="Aalto S.L."/>
            <person name="Karvinen A."/>
            <person name="Nykanen H."/>
        </authorList>
    </citation>
    <scope>NUCLEOTIDE SEQUENCE [LARGE SCALE GENOMIC DNA]</scope>
    <source>
        <strain evidence="3">AMbin10</strain>
    </source>
</reference>
<dbReference type="Gene3D" id="3.30.2310.20">
    <property type="entry name" value="RelE-like"/>
    <property type="match status" value="1"/>
</dbReference>
<dbReference type="AlphaFoldDB" id="A0A2W4SKB2"/>
<protein>
    <submittedName>
        <fullName evidence="3">Type II toxin-antitoxin system RelE/ParE family toxin</fullName>
    </submittedName>
</protein>
<gene>
    <name evidence="3" type="ORF">DM484_22940</name>
</gene>
<dbReference type="PANTHER" id="PTHR35601">
    <property type="entry name" value="TOXIN RELE"/>
    <property type="match status" value="1"/>
</dbReference>
<dbReference type="EMBL" id="QJPH01000461">
    <property type="protein sequence ID" value="PZN73294.1"/>
    <property type="molecule type" value="Genomic_DNA"/>
</dbReference>